<protein>
    <submittedName>
        <fullName evidence="7">Uncharacterized protein LOC102208396</fullName>
    </submittedName>
</protein>
<keyword evidence="3 5" id="KW-0472">Membrane</keyword>
<dbReference type="GeneID" id="102208396"/>
<keyword evidence="5" id="KW-1133">Transmembrane helix</keyword>
<evidence type="ECO:0000256" key="1">
    <source>
        <dbReference type="ARBA" id="ARBA00004370"/>
    </source>
</evidence>
<dbReference type="Gene3D" id="2.60.40.10">
    <property type="entry name" value="Immunoglobulins"/>
    <property type="match status" value="3"/>
</dbReference>
<dbReference type="PANTHER" id="PTHR12080">
    <property type="entry name" value="SIGNALING LYMPHOCYTIC ACTIVATION MOLECULE"/>
    <property type="match status" value="1"/>
</dbReference>
<keyword evidence="4" id="KW-0325">Glycoprotein</keyword>
<keyword evidence="2" id="KW-0732">Signal</keyword>
<dbReference type="Proteomes" id="UP000695023">
    <property type="component" value="Unplaced"/>
</dbReference>
<dbReference type="SUPFAM" id="SSF48726">
    <property type="entry name" value="Immunoglobulin"/>
    <property type="match status" value="1"/>
</dbReference>
<keyword evidence="6" id="KW-1185">Reference proteome</keyword>
<evidence type="ECO:0000256" key="3">
    <source>
        <dbReference type="ARBA" id="ARBA00023136"/>
    </source>
</evidence>
<keyword evidence="5" id="KW-0812">Transmembrane</keyword>
<dbReference type="InterPro" id="IPR036179">
    <property type="entry name" value="Ig-like_dom_sf"/>
</dbReference>
<dbReference type="RefSeq" id="XP_005727796.1">
    <property type="nucleotide sequence ID" value="XM_005727739.1"/>
</dbReference>
<gene>
    <name evidence="7" type="primary">LOC102208396</name>
</gene>
<dbReference type="GO" id="GO:0016020">
    <property type="term" value="C:membrane"/>
    <property type="evidence" value="ECO:0007669"/>
    <property type="project" value="UniProtKB-SubCell"/>
</dbReference>
<comment type="subcellular location">
    <subcellularLocation>
        <location evidence="1">Membrane</location>
    </subcellularLocation>
</comment>
<evidence type="ECO:0000256" key="4">
    <source>
        <dbReference type="ARBA" id="ARBA00023180"/>
    </source>
</evidence>
<sequence>MLVLMDKYRDDQKEPHCVFFNPEMIFWATLSNYKHSSPKPVITAATEKNCSCWEKRPEIYHPGASGEFTCQRVRRHLILNMKMILIYIIIATPAMTAVAQGSSECNLTEPGPQTCFGVLGEPLVFYIPTKPHMKTSLKKSTDNILTLINDKLFVLNEKYKNRTTVSINGTLKLEKATKHDSGEYNMETHSSTDGVLLHTVNIHLHILAPVSEPAVTQMCLSPKQMTVSCFSEGDEVELILSLDDKLLIQTTANGTENNSVSNVTINLPGQLMGNLTCVAQNNVSRKQNITHLTSCTAPVSEPAVLQMCLSPQQMTVSCSSEGDEVEFTLFLDDNLLIKTQPSIAENRNISNVTISLHGQLLGKLMCIVQNNISREQTIIHLISCTGNISDHCIVTVAVVVSAVAILLILAVFLGIRKFKNTTGIMTVNEDEAEEDVVYSDIRLKQLARETRETPPISNQDES</sequence>
<dbReference type="InterPro" id="IPR013783">
    <property type="entry name" value="Ig-like_fold"/>
</dbReference>
<dbReference type="PANTHER" id="PTHR12080:SF48">
    <property type="entry name" value="IMMUNOGLOBULIN SUBTYPE DOMAIN-CONTAINING PROTEIN"/>
    <property type="match status" value="1"/>
</dbReference>
<accession>A0A9Y3VG67</accession>
<name>A0A9Y3VG67_9CICH</name>
<reference evidence="7" key="1">
    <citation type="submission" date="2025-08" db="UniProtKB">
        <authorList>
            <consortium name="RefSeq"/>
        </authorList>
    </citation>
    <scope>IDENTIFICATION</scope>
</reference>
<proteinExistence type="predicted"/>
<dbReference type="InterPro" id="IPR015631">
    <property type="entry name" value="CD2/SLAM_rcpt"/>
</dbReference>
<feature type="transmembrane region" description="Helical" evidence="5">
    <location>
        <begin position="84"/>
        <end position="102"/>
    </location>
</feature>
<evidence type="ECO:0000256" key="5">
    <source>
        <dbReference type="SAM" id="Phobius"/>
    </source>
</evidence>
<organism evidence="6 7">
    <name type="scientific">Pundamilia nyererei</name>
    <dbReference type="NCBI Taxonomy" id="303518"/>
    <lineage>
        <taxon>Eukaryota</taxon>
        <taxon>Metazoa</taxon>
        <taxon>Chordata</taxon>
        <taxon>Craniata</taxon>
        <taxon>Vertebrata</taxon>
        <taxon>Euteleostomi</taxon>
        <taxon>Actinopterygii</taxon>
        <taxon>Neopterygii</taxon>
        <taxon>Teleostei</taxon>
        <taxon>Neoteleostei</taxon>
        <taxon>Acanthomorphata</taxon>
        <taxon>Ovalentaria</taxon>
        <taxon>Cichlomorphae</taxon>
        <taxon>Cichliformes</taxon>
        <taxon>Cichlidae</taxon>
        <taxon>African cichlids</taxon>
        <taxon>Pseudocrenilabrinae</taxon>
        <taxon>Haplochromini</taxon>
        <taxon>Pundamilia</taxon>
    </lineage>
</organism>
<dbReference type="AlphaFoldDB" id="A0A9Y3VG67"/>
<feature type="transmembrane region" description="Helical" evidence="5">
    <location>
        <begin position="393"/>
        <end position="415"/>
    </location>
</feature>
<evidence type="ECO:0000313" key="6">
    <source>
        <dbReference type="Proteomes" id="UP000695023"/>
    </source>
</evidence>
<evidence type="ECO:0000256" key="2">
    <source>
        <dbReference type="ARBA" id="ARBA00022729"/>
    </source>
</evidence>
<evidence type="ECO:0000313" key="7">
    <source>
        <dbReference type="RefSeq" id="XP_005727796.1"/>
    </source>
</evidence>